<comment type="catalytic activity">
    <reaction evidence="8">
        <text>ATP + H2O = ADP + phosphate + H(+)</text>
        <dbReference type="Rhea" id="RHEA:13065"/>
        <dbReference type="ChEBI" id="CHEBI:15377"/>
        <dbReference type="ChEBI" id="CHEBI:15378"/>
        <dbReference type="ChEBI" id="CHEBI:30616"/>
        <dbReference type="ChEBI" id="CHEBI:43474"/>
        <dbReference type="ChEBI" id="CHEBI:456216"/>
        <dbReference type="EC" id="5.6.2.4"/>
    </reaction>
</comment>
<dbReference type="AlphaFoldDB" id="A0A2M7V418"/>
<dbReference type="Pfam" id="PF13245">
    <property type="entry name" value="AAA_19"/>
    <property type="match status" value="1"/>
</dbReference>
<dbReference type="InterPro" id="IPR014016">
    <property type="entry name" value="UvrD-like_ATP-bd"/>
</dbReference>
<keyword evidence="4 9" id="KW-0067">ATP-binding</keyword>
<feature type="domain" description="UvrD-like helicase ATP-binding" evidence="10">
    <location>
        <begin position="3"/>
        <end position="244"/>
    </location>
</feature>
<evidence type="ECO:0000256" key="6">
    <source>
        <dbReference type="ARBA" id="ARBA00034617"/>
    </source>
</evidence>
<evidence type="ECO:0000256" key="4">
    <source>
        <dbReference type="ARBA" id="ARBA00022840"/>
    </source>
</evidence>
<dbReference type="GO" id="GO:0003677">
    <property type="term" value="F:DNA binding"/>
    <property type="evidence" value="ECO:0007669"/>
    <property type="project" value="InterPro"/>
</dbReference>
<sequence>MNSDLKEDIYEEIIKTAGHLLVTGGPGSGKTTTALKKAVRYIEEKKLDHGQSILFLSFSKAAISRIHQTSSSIFKTNDYQKFLNIQTFHSFFWEIIKTYGYLLGTPRMLKVISPHEEDALRRGRDHDNSTWLVEKNELCNKNGLVSFDTFASLAMEIILRSEAIRNILNSKFPFIIVDESQDTDTEQWECVKILSDKSDIILLADIDQQIYDYRTNVSSERLNEMNEYLRPTVFKLENQNHRSFGTEITTFAKDLKDSTPKNEPYNGVSAALYRPQASERDKKIRQSIGILMSKIEQETGKKPNNIAILATWGRGVKIISQALRGTEVRKEIKHRVQFDETSAFLASKVVAFLLEPKSPENLHRDLIELLVCMGDMAKAKGRENDWKKYDKWCGELKIDKIPKRGKTIPGFEFILQEIYGSRHSGNPEKDWLRVKNLLINSNVKEIIQIGKHAEYLMAFNRGLKISSGLTRVWQKTGSYIDARTILNSAIIESQIISDYKEMKGIHVMTIHKAKGKEFDGVILFNDTNSSPFILKGDSPPFNRSRKLLFVGVTRAKFHTMILKCVTDSSSIMNGFNLG</sequence>
<evidence type="ECO:0000256" key="9">
    <source>
        <dbReference type="PROSITE-ProRule" id="PRU00560"/>
    </source>
</evidence>
<evidence type="ECO:0000256" key="7">
    <source>
        <dbReference type="ARBA" id="ARBA00034808"/>
    </source>
</evidence>
<evidence type="ECO:0000313" key="11">
    <source>
        <dbReference type="EMBL" id="PIZ93265.1"/>
    </source>
</evidence>
<keyword evidence="3 9" id="KW-0347">Helicase</keyword>
<comment type="catalytic activity">
    <reaction evidence="6">
        <text>Couples ATP hydrolysis with the unwinding of duplex DNA by translocating in the 3'-5' direction.</text>
        <dbReference type="EC" id="5.6.2.4"/>
    </reaction>
</comment>
<evidence type="ECO:0000313" key="12">
    <source>
        <dbReference type="Proteomes" id="UP000228750"/>
    </source>
</evidence>
<dbReference type="Gene3D" id="1.10.486.10">
    <property type="entry name" value="PCRA, domain 4"/>
    <property type="match status" value="1"/>
</dbReference>
<evidence type="ECO:0000259" key="10">
    <source>
        <dbReference type="PROSITE" id="PS51198"/>
    </source>
</evidence>
<dbReference type="Gene3D" id="3.40.50.300">
    <property type="entry name" value="P-loop containing nucleotide triphosphate hydrolases"/>
    <property type="match status" value="2"/>
</dbReference>
<dbReference type="EC" id="5.6.2.4" evidence="7"/>
<organism evidence="11 12">
    <name type="scientific">Candidatus Magasanikbacteria bacterium CG_4_10_14_0_2_um_filter_41_10</name>
    <dbReference type="NCBI Taxonomy" id="1974638"/>
    <lineage>
        <taxon>Bacteria</taxon>
        <taxon>Candidatus Magasanikiibacteriota</taxon>
    </lineage>
</organism>
<accession>A0A2M7V418</accession>
<keyword evidence="1 9" id="KW-0547">Nucleotide-binding</keyword>
<gene>
    <name evidence="11" type="ORF">COX82_02935</name>
</gene>
<dbReference type="GO" id="GO:0016887">
    <property type="term" value="F:ATP hydrolysis activity"/>
    <property type="evidence" value="ECO:0007669"/>
    <property type="project" value="RHEA"/>
</dbReference>
<evidence type="ECO:0000256" key="5">
    <source>
        <dbReference type="ARBA" id="ARBA00023235"/>
    </source>
</evidence>
<proteinExistence type="predicted"/>
<reference evidence="12" key="1">
    <citation type="submission" date="2017-09" db="EMBL/GenBank/DDBJ databases">
        <title>Depth-based differentiation of microbial function through sediment-hosted aquifers and enrichment of novel symbionts in the deep terrestrial subsurface.</title>
        <authorList>
            <person name="Probst A.J."/>
            <person name="Ladd B."/>
            <person name="Jarett J.K."/>
            <person name="Geller-Mcgrath D.E."/>
            <person name="Sieber C.M.K."/>
            <person name="Emerson J.B."/>
            <person name="Anantharaman K."/>
            <person name="Thomas B.C."/>
            <person name="Malmstrom R."/>
            <person name="Stieglmeier M."/>
            <person name="Klingl A."/>
            <person name="Woyke T."/>
            <person name="Ryan C.M."/>
            <person name="Banfield J.F."/>
        </authorList>
    </citation>
    <scope>NUCLEOTIDE SEQUENCE [LARGE SCALE GENOMIC DNA]</scope>
</reference>
<dbReference type="GO" id="GO:0000725">
    <property type="term" value="P:recombinational repair"/>
    <property type="evidence" value="ECO:0007669"/>
    <property type="project" value="TreeGrafter"/>
</dbReference>
<dbReference type="InterPro" id="IPR000212">
    <property type="entry name" value="DNA_helicase_UvrD/REP"/>
</dbReference>
<dbReference type="PANTHER" id="PTHR11070">
    <property type="entry name" value="UVRD / RECB / PCRA DNA HELICASE FAMILY MEMBER"/>
    <property type="match status" value="1"/>
</dbReference>
<dbReference type="PANTHER" id="PTHR11070:SF3">
    <property type="entry name" value="DNA 3'-5' HELICASE"/>
    <property type="match status" value="1"/>
</dbReference>
<dbReference type="InterPro" id="IPR027417">
    <property type="entry name" value="P-loop_NTPase"/>
</dbReference>
<dbReference type="PROSITE" id="PS51198">
    <property type="entry name" value="UVRD_HELICASE_ATP_BIND"/>
    <property type="match status" value="1"/>
</dbReference>
<evidence type="ECO:0000256" key="2">
    <source>
        <dbReference type="ARBA" id="ARBA00022801"/>
    </source>
</evidence>
<dbReference type="SUPFAM" id="SSF52540">
    <property type="entry name" value="P-loop containing nucleoside triphosphate hydrolases"/>
    <property type="match status" value="1"/>
</dbReference>
<comment type="caution">
    <text evidence="11">The sequence shown here is derived from an EMBL/GenBank/DDBJ whole genome shotgun (WGS) entry which is preliminary data.</text>
</comment>
<dbReference type="EMBL" id="PFPJ01000054">
    <property type="protein sequence ID" value="PIZ93265.1"/>
    <property type="molecule type" value="Genomic_DNA"/>
</dbReference>
<dbReference type="Proteomes" id="UP000228750">
    <property type="component" value="Unassembled WGS sequence"/>
</dbReference>
<evidence type="ECO:0000256" key="8">
    <source>
        <dbReference type="ARBA" id="ARBA00048988"/>
    </source>
</evidence>
<feature type="binding site" evidence="9">
    <location>
        <begin position="24"/>
        <end position="31"/>
    </location>
    <ligand>
        <name>ATP</name>
        <dbReference type="ChEBI" id="CHEBI:30616"/>
    </ligand>
</feature>
<evidence type="ECO:0000256" key="1">
    <source>
        <dbReference type="ARBA" id="ARBA00022741"/>
    </source>
</evidence>
<dbReference type="GO" id="GO:0005524">
    <property type="term" value="F:ATP binding"/>
    <property type="evidence" value="ECO:0007669"/>
    <property type="project" value="UniProtKB-UniRule"/>
</dbReference>
<protein>
    <recommendedName>
        <fullName evidence="7">DNA 3'-5' helicase</fullName>
        <ecNumber evidence="7">5.6.2.4</ecNumber>
    </recommendedName>
</protein>
<keyword evidence="2 9" id="KW-0378">Hydrolase</keyword>
<evidence type="ECO:0000256" key="3">
    <source>
        <dbReference type="ARBA" id="ARBA00022806"/>
    </source>
</evidence>
<keyword evidence="5" id="KW-0413">Isomerase</keyword>
<name>A0A2M7V418_9BACT</name>
<dbReference type="Pfam" id="PF13361">
    <property type="entry name" value="UvrD_C"/>
    <property type="match status" value="1"/>
</dbReference>
<dbReference type="InterPro" id="IPR014017">
    <property type="entry name" value="DNA_helicase_UvrD-like_C"/>
</dbReference>
<dbReference type="GO" id="GO:0043138">
    <property type="term" value="F:3'-5' DNA helicase activity"/>
    <property type="evidence" value="ECO:0007669"/>
    <property type="project" value="UniProtKB-EC"/>
</dbReference>